<reference evidence="4 5" key="1">
    <citation type="submission" date="2016-10" db="EMBL/GenBank/DDBJ databases">
        <authorList>
            <person name="de Groot N.N."/>
        </authorList>
    </citation>
    <scope>NUCLEOTIDE SEQUENCE [LARGE SCALE GENOMIC DNA]</scope>
    <source>
        <strain evidence="4 5">CPCC 202699</strain>
    </source>
</reference>
<feature type="domain" description="PurM-like C-terminal" evidence="3">
    <location>
        <begin position="379"/>
        <end position="528"/>
    </location>
</feature>
<dbReference type="SUPFAM" id="SSF109736">
    <property type="entry name" value="FGAM synthase PurL, linker domain"/>
    <property type="match status" value="1"/>
</dbReference>
<feature type="domain" description="PurM-like N-terminal" evidence="2">
    <location>
        <begin position="685"/>
        <end position="740"/>
    </location>
</feature>
<dbReference type="InterPro" id="IPR016188">
    <property type="entry name" value="PurM-like_N"/>
</dbReference>
<evidence type="ECO:0000313" key="5">
    <source>
        <dbReference type="Proteomes" id="UP000199515"/>
    </source>
</evidence>
<dbReference type="InterPro" id="IPR036676">
    <property type="entry name" value="PurM-like_C_sf"/>
</dbReference>
<dbReference type="Gene3D" id="3.30.1330.10">
    <property type="entry name" value="PurM-like, N-terminal domain"/>
    <property type="match status" value="2"/>
</dbReference>
<dbReference type="EMBL" id="FNON01000004">
    <property type="protein sequence ID" value="SDX96657.1"/>
    <property type="molecule type" value="Genomic_DNA"/>
</dbReference>
<name>A0A1H3G0T2_9PSEU</name>
<feature type="domain" description="PurM-like N-terminal" evidence="2">
    <location>
        <begin position="245"/>
        <end position="368"/>
    </location>
</feature>
<protein>
    <submittedName>
        <fullName evidence="4">Phosphoribosylformylglycinamidine synthase</fullName>
    </submittedName>
</protein>
<dbReference type="SUPFAM" id="SSF55326">
    <property type="entry name" value="PurM N-terminal domain-like"/>
    <property type="match status" value="2"/>
</dbReference>
<dbReference type="InterPro" id="IPR036921">
    <property type="entry name" value="PurM-like_N_sf"/>
</dbReference>
<dbReference type="PANTHER" id="PTHR43555">
    <property type="entry name" value="PHOSPHORIBOSYLFORMYLGLYCINAMIDINE SYNTHASE SUBUNIT PURL"/>
    <property type="match status" value="1"/>
</dbReference>
<dbReference type="RefSeq" id="WP_091290594.1">
    <property type="nucleotide sequence ID" value="NZ_FNON01000004.1"/>
</dbReference>
<dbReference type="InterPro" id="IPR010918">
    <property type="entry name" value="PurM-like_C_dom"/>
</dbReference>
<dbReference type="Gene3D" id="3.90.650.10">
    <property type="entry name" value="PurM-like C-terminal domain"/>
    <property type="match status" value="2"/>
</dbReference>
<evidence type="ECO:0000256" key="1">
    <source>
        <dbReference type="ARBA" id="ARBA00022490"/>
    </source>
</evidence>
<dbReference type="OrthoDB" id="9804441at2"/>
<evidence type="ECO:0000259" key="2">
    <source>
        <dbReference type="Pfam" id="PF00586"/>
    </source>
</evidence>
<dbReference type="Pfam" id="PF02769">
    <property type="entry name" value="AIRS_C"/>
    <property type="match status" value="1"/>
</dbReference>
<dbReference type="Proteomes" id="UP000199515">
    <property type="component" value="Unassembled WGS sequence"/>
</dbReference>
<dbReference type="Pfam" id="PF00586">
    <property type="entry name" value="AIRS"/>
    <property type="match status" value="2"/>
</dbReference>
<dbReference type="InterPro" id="IPR010074">
    <property type="entry name" value="PRibForGlyAmidine_synth_PurL"/>
</dbReference>
<dbReference type="SUPFAM" id="SSF56042">
    <property type="entry name" value="PurM C-terminal domain-like"/>
    <property type="match status" value="2"/>
</dbReference>
<keyword evidence="5" id="KW-1185">Reference proteome</keyword>
<keyword evidence="1" id="KW-0963">Cytoplasm</keyword>
<evidence type="ECO:0000313" key="4">
    <source>
        <dbReference type="EMBL" id="SDX96657.1"/>
    </source>
</evidence>
<dbReference type="GO" id="GO:0006189">
    <property type="term" value="P:'de novo' IMP biosynthetic process"/>
    <property type="evidence" value="ECO:0007669"/>
    <property type="project" value="InterPro"/>
</dbReference>
<dbReference type="AlphaFoldDB" id="A0A1H3G0T2"/>
<gene>
    <name evidence="4" type="ORF">SAMN05421504_10469</name>
</gene>
<accession>A0A1H3G0T2</accession>
<sequence length="924" mass="97558">MIHKFSVRTAGAAEPDVERAGRDLGLPDLEIWHDYYIQFATEPGAEGIAAVCDALHGPLGKVTVADVALAEGEVQVAYRRGVVDNESDSLVAMCAALGLDAVAGKMATSYKSSSPKLAEIIRATRFNQTIEELHETEPRYETLMPSGHYEPARYYDLTKLSDDELAELGKAEGRNLSLAQMRHIRGIQEQLGAESVTDVLFEALDARWSDHCAHTTWKSLGSLLGRLVAASKDTQNPNILSMFHDNAGVWDFYDDHAIAVKAETHNGPSAISAYFGQLTKLGGVLRDILGTGLVADPIGSFEYTALGVPETPAPIAGRPAPKQIASDTIRAIKEYGNTFGVPMTYSHMTFHPAYRAKPFALGGSIGIMPTSAAQPGQPQPGDLVVLIGGLTGNEGMHGASASSAGSTMDVTSVQIGAPLEQVKFRKALVDLRDAGCLRALTDVGGAGLNSAVGEIGDPGGVWINTALVPLKTSALPMWRILLSESQERMLLAIPPAQYAEASRILKRHQVRTTAIGRFTDTGRYTVFHQPALAEADVLERAEPGEFGELGFDVPYELLDFDIPRVETGPVPAISTPAPSWPSMAVDEIGKLLEQVVADAEVASQHYADSQYDSTVQGNTFYGPQYGDQHRVSTGYWAGTPVDGSRAAAVLSTAFNPWLFDVHPVDALRQMFVDVVAGQVLAGVALNDICLTDNFYTPHLAENWQEWLVGMVDELAALVRHFGVPVISGKDSSAGSTATDEGVVSVPPAVFLTALGKAPDAAGLTPEQWTGAGSVLALIGPRTPSPVATVAGRLLGISEGPLDAVDLSTVDAYLAALASSRGSFRSATRIGPGGVAAGLVKGALASGLGVELNPEAAQAELLFAEHRAGALVELDEAALAALPEALNSVVLGRLVDETGVRVAGTELLTPAVADRWSGSFTARIS</sequence>
<dbReference type="PANTHER" id="PTHR43555:SF1">
    <property type="entry name" value="PHOSPHORIBOSYLFORMYLGLYCINAMIDINE SYNTHASE SUBUNIT PURL"/>
    <property type="match status" value="1"/>
</dbReference>
<organism evidence="4 5">
    <name type="scientific">Amycolatopsis xylanica</name>
    <dbReference type="NCBI Taxonomy" id="589385"/>
    <lineage>
        <taxon>Bacteria</taxon>
        <taxon>Bacillati</taxon>
        <taxon>Actinomycetota</taxon>
        <taxon>Actinomycetes</taxon>
        <taxon>Pseudonocardiales</taxon>
        <taxon>Pseudonocardiaceae</taxon>
        <taxon>Amycolatopsis</taxon>
    </lineage>
</organism>
<dbReference type="STRING" id="589385.SAMN05421504_10469"/>
<dbReference type="GO" id="GO:0004642">
    <property type="term" value="F:phosphoribosylformylglycinamidine synthase activity"/>
    <property type="evidence" value="ECO:0007669"/>
    <property type="project" value="InterPro"/>
</dbReference>
<proteinExistence type="predicted"/>
<evidence type="ECO:0000259" key="3">
    <source>
        <dbReference type="Pfam" id="PF02769"/>
    </source>
</evidence>